<protein>
    <submittedName>
        <fullName evidence="2">Uncharacterized protein</fullName>
    </submittedName>
</protein>
<name>A0A2V0QC16_PSESF</name>
<comment type="caution">
    <text evidence="2">The sequence shown here is derived from an EMBL/GenBank/DDBJ whole genome shotgun (WGS) entry which is preliminary data.</text>
</comment>
<evidence type="ECO:0000256" key="1">
    <source>
        <dbReference type="SAM" id="MobiDB-lite"/>
    </source>
</evidence>
<dbReference type="EMBL" id="BGJZ01000178">
    <property type="protein sequence ID" value="GBH10187.1"/>
    <property type="molecule type" value="Genomic_DNA"/>
</dbReference>
<dbReference type="AlphaFoldDB" id="A0A2V0QC16"/>
<proteinExistence type="predicted"/>
<evidence type="ECO:0000313" key="4">
    <source>
        <dbReference type="Proteomes" id="UP000247480"/>
    </source>
</evidence>
<gene>
    <name evidence="2" type="ORF">KPSA1_03599</name>
    <name evidence="3" type="ORF">KPSA3_04258</name>
</gene>
<sequence>MKAETAANRKRSTYHESGTSRQATPASAQPAPCFCPD</sequence>
<organism evidence="2 4">
    <name type="scientific">Pseudomonas syringae pv. actinidiae</name>
    <dbReference type="NCBI Taxonomy" id="103796"/>
    <lineage>
        <taxon>Bacteria</taxon>
        <taxon>Pseudomonadati</taxon>
        <taxon>Pseudomonadota</taxon>
        <taxon>Gammaproteobacteria</taxon>
        <taxon>Pseudomonadales</taxon>
        <taxon>Pseudomonadaceae</taxon>
        <taxon>Pseudomonas</taxon>
        <taxon>Pseudomonas syringae</taxon>
    </lineage>
</organism>
<evidence type="ECO:0000313" key="3">
    <source>
        <dbReference type="EMBL" id="GBH18278.1"/>
    </source>
</evidence>
<dbReference type="Proteomes" id="UP000247480">
    <property type="component" value="Unassembled WGS sequence"/>
</dbReference>
<reference evidence="2 4" key="1">
    <citation type="submission" date="2018-04" db="EMBL/GenBank/DDBJ databases">
        <title>Draft genome sequence of Pseudomonas syringae pv. actinidiae biovar 1 strains isolated from kiwifruit in Kagawa prefecture.</title>
        <authorList>
            <person name="Tabuchi M."/>
            <person name="Saito M."/>
            <person name="Fujiwara S."/>
            <person name="Sasa N."/>
            <person name="Akimitsu K."/>
            <person name="Gomi K."/>
            <person name="Konishi-Sugita S."/>
            <person name="Hamano K."/>
            <person name="Kataoka I."/>
        </authorList>
    </citation>
    <scope>NUCLEOTIDE SEQUENCE [LARGE SCALE GENOMIC DNA]</scope>
    <source>
        <strain evidence="2 4">MAFF212206</strain>
    </source>
</reference>
<dbReference type="EMBL" id="BGKA01000152">
    <property type="protein sequence ID" value="GBH18278.1"/>
    <property type="molecule type" value="Genomic_DNA"/>
</dbReference>
<feature type="compositionally biased region" description="Polar residues" evidence="1">
    <location>
        <begin position="15"/>
        <end position="27"/>
    </location>
</feature>
<dbReference type="Proteomes" id="UP000248291">
    <property type="component" value="Unassembled WGS sequence"/>
</dbReference>
<reference evidence="3 5" key="2">
    <citation type="submission" date="2018-04" db="EMBL/GenBank/DDBJ databases">
        <title>Draft genome sequence of Pseudomonas syringae pv. actinidiae biovar 3 strains isolated from kiwifruit in Kagawa prefecture.</title>
        <authorList>
            <person name="Tabuchi M."/>
            <person name="Saito M."/>
            <person name="Fujiwara S."/>
            <person name="Sasa N."/>
            <person name="Akimitsu K."/>
            <person name="Gomi K."/>
            <person name="Konishi-Sugita S."/>
            <person name="Hamano K."/>
            <person name="Kataoka I."/>
        </authorList>
    </citation>
    <scope>NUCLEOTIDE SEQUENCE [LARGE SCALE GENOMIC DNA]</scope>
    <source>
        <strain evidence="3 5">MAFF212211</strain>
    </source>
</reference>
<accession>A0A2V0QC16</accession>
<evidence type="ECO:0000313" key="2">
    <source>
        <dbReference type="EMBL" id="GBH10187.1"/>
    </source>
</evidence>
<evidence type="ECO:0000313" key="5">
    <source>
        <dbReference type="Proteomes" id="UP000248291"/>
    </source>
</evidence>
<feature type="region of interest" description="Disordered" evidence="1">
    <location>
        <begin position="1"/>
        <end position="37"/>
    </location>
</feature>